<accession>A0ABP4QU51</accession>
<organism evidence="2 3">
    <name type="scientific">Nonomuraea maheshkhaliensis</name>
    <dbReference type="NCBI Taxonomy" id="419590"/>
    <lineage>
        <taxon>Bacteria</taxon>
        <taxon>Bacillati</taxon>
        <taxon>Actinomycetota</taxon>
        <taxon>Actinomycetes</taxon>
        <taxon>Streptosporangiales</taxon>
        <taxon>Streptosporangiaceae</taxon>
        <taxon>Nonomuraea</taxon>
    </lineage>
</organism>
<evidence type="ECO:0000313" key="2">
    <source>
        <dbReference type="EMBL" id="GAA1622963.1"/>
    </source>
</evidence>
<feature type="compositionally biased region" description="Polar residues" evidence="1">
    <location>
        <begin position="53"/>
        <end position="71"/>
    </location>
</feature>
<feature type="region of interest" description="Disordered" evidence="1">
    <location>
        <begin position="53"/>
        <end position="75"/>
    </location>
</feature>
<dbReference type="EMBL" id="BAAAMU010000010">
    <property type="protein sequence ID" value="GAA1622963.1"/>
    <property type="molecule type" value="Genomic_DNA"/>
</dbReference>
<comment type="caution">
    <text evidence="2">The sequence shown here is derived from an EMBL/GenBank/DDBJ whole genome shotgun (WGS) entry which is preliminary data.</text>
</comment>
<sequence length="159" mass="15989">MKTSAEAGTEISAARNAAITTFPLASPVTSRKTPQPASTVTMPMIVMLTPSAVSPPSAKNTPCTSRTTAMHSTPVYGPTSIAASAPPRRCPLVPAATGKLSICTAKMNAATRPAMGAVLSSSSRRAPRRQTATPAAATAPADTDVAALKKPSGTCTAPS</sequence>
<evidence type="ECO:0000256" key="1">
    <source>
        <dbReference type="SAM" id="MobiDB-lite"/>
    </source>
</evidence>
<feature type="compositionally biased region" description="Low complexity" evidence="1">
    <location>
        <begin position="117"/>
        <end position="148"/>
    </location>
</feature>
<dbReference type="Proteomes" id="UP001500064">
    <property type="component" value="Unassembled WGS sequence"/>
</dbReference>
<evidence type="ECO:0000313" key="3">
    <source>
        <dbReference type="Proteomes" id="UP001500064"/>
    </source>
</evidence>
<keyword evidence="3" id="KW-1185">Reference proteome</keyword>
<feature type="region of interest" description="Disordered" evidence="1">
    <location>
        <begin position="116"/>
        <end position="159"/>
    </location>
</feature>
<gene>
    <name evidence="2" type="ORF">GCM10009733_019510</name>
</gene>
<name>A0ABP4QU51_9ACTN</name>
<proteinExistence type="predicted"/>
<reference evidence="3" key="1">
    <citation type="journal article" date="2019" name="Int. J. Syst. Evol. Microbiol.">
        <title>The Global Catalogue of Microorganisms (GCM) 10K type strain sequencing project: providing services to taxonomists for standard genome sequencing and annotation.</title>
        <authorList>
            <consortium name="The Broad Institute Genomics Platform"/>
            <consortium name="The Broad Institute Genome Sequencing Center for Infectious Disease"/>
            <person name="Wu L."/>
            <person name="Ma J."/>
        </authorList>
    </citation>
    <scope>NUCLEOTIDE SEQUENCE [LARGE SCALE GENOMIC DNA]</scope>
    <source>
        <strain evidence="3">JCM 13929</strain>
    </source>
</reference>
<protein>
    <submittedName>
        <fullName evidence="2">Uncharacterized protein</fullName>
    </submittedName>
</protein>